<dbReference type="Proteomes" id="UP000193560">
    <property type="component" value="Unassembled WGS sequence"/>
</dbReference>
<accession>A0A1X2I3F3</accession>
<keyword evidence="3" id="KW-1185">Reference proteome</keyword>
<dbReference type="AlphaFoldDB" id="A0A1X2I3F3"/>
<dbReference type="STRING" id="90262.A0A1X2I3F3"/>
<dbReference type="OrthoDB" id="9895617at2759"/>
<dbReference type="InterPro" id="IPR035992">
    <property type="entry name" value="Ricin_B-like_lectins"/>
</dbReference>
<dbReference type="SUPFAM" id="SSF50370">
    <property type="entry name" value="Ricin B-like lectins"/>
    <property type="match status" value="1"/>
</dbReference>
<sequence length="271" mass="31123">MMMRKKELASVDAFPDGFFFMRCKQQSMAVDVNGGAMTNDATMIIWPQKLVDSINQLWMHEDGFLINKKSGLVIDIRGGDIKKDKLLIQYARKPGLAHNQRWKYKDGFIFPQAAPHLVVDIRGGDYKETNGLFLNSKDINSRTQQWLIQPFENEKSKDELSLLRPSPHIRTSSFARPEELCDSYRMVYIEKKQDPSLNELTGAAAFKALKDYIARQKESQQPILTPNARDSIQQLARNEIQILCQGQHEIRQLIHAAEQSALSYFAREYEG</sequence>
<evidence type="ECO:0000313" key="2">
    <source>
        <dbReference type="EMBL" id="ORZ08604.1"/>
    </source>
</evidence>
<dbReference type="Gene3D" id="2.80.10.50">
    <property type="match status" value="1"/>
</dbReference>
<gene>
    <name evidence="2" type="ORF">BCR42DRAFT_424508</name>
</gene>
<feature type="domain" description="Ricin B lectin" evidence="1">
    <location>
        <begin position="24"/>
        <end position="146"/>
    </location>
</feature>
<organism evidence="2 3">
    <name type="scientific">Absidia repens</name>
    <dbReference type="NCBI Taxonomy" id="90262"/>
    <lineage>
        <taxon>Eukaryota</taxon>
        <taxon>Fungi</taxon>
        <taxon>Fungi incertae sedis</taxon>
        <taxon>Mucoromycota</taxon>
        <taxon>Mucoromycotina</taxon>
        <taxon>Mucoromycetes</taxon>
        <taxon>Mucorales</taxon>
        <taxon>Cunninghamellaceae</taxon>
        <taxon>Absidia</taxon>
    </lineage>
</organism>
<dbReference type="CDD" id="cd23454">
    <property type="entry name" value="beta-trefoil_Ricin_GllA-1"/>
    <property type="match status" value="1"/>
</dbReference>
<dbReference type="PROSITE" id="PS50231">
    <property type="entry name" value="RICIN_B_LECTIN"/>
    <property type="match status" value="1"/>
</dbReference>
<evidence type="ECO:0000259" key="1">
    <source>
        <dbReference type="Pfam" id="PF00652"/>
    </source>
</evidence>
<name>A0A1X2I3F3_9FUNG</name>
<dbReference type="InterPro" id="IPR000772">
    <property type="entry name" value="Ricin_B_lectin"/>
</dbReference>
<comment type="caution">
    <text evidence="2">The sequence shown here is derived from an EMBL/GenBank/DDBJ whole genome shotgun (WGS) entry which is preliminary data.</text>
</comment>
<evidence type="ECO:0000313" key="3">
    <source>
        <dbReference type="Proteomes" id="UP000193560"/>
    </source>
</evidence>
<protein>
    <recommendedName>
        <fullName evidence="1">Ricin B lectin domain-containing protein</fullName>
    </recommendedName>
</protein>
<dbReference type="Pfam" id="PF00652">
    <property type="entry name" value="Ricin_B_lectin"/>
    <property type="match status" value="1"/>
</dbReference>
<reference evidence="2 3" key="1">
    <citation type="submission" date="2016-07" db="EMBL/GenBank/DDBJ databases">
        <title>Pervasive Adenine N6-methylation of Active Genes in Fungi.</title>
        <authorList>
            <consortium name="DOE Joint Genome Institute"/>
            <person name="Mondo S.J."/>
            <person name="Dannebaum R.O."/>
            <person name="Kuo R.C."/>
            <person name="Labutti K."/>
            <person name="Haridas S."/>
            <person name="Kuo A."/>
            <person name="Salamov A."/>
            <person name="Ahrendt S.R."/>
            <person name="Lipzen A."/>
            <person name="Sullivan W."/>
            <person name="Andreopoulos W.B."/>
            <person name="Clum A."/>
            <person name="Lindquist E."/>
            <person name="Daum C."/>
            <person name="Ramamoorthy G.K."/>
            <person name="Gryganskyi A."/>
            <person name="Culley D."/>
            <person name="Magnuson J.K."/>
            <person name="James T.Y."/>
            <person name="O'Malley M.A."/>
            <person name="Stajich J.E."/>
            <person name="Spatafora J.W."/>
            <person name="Visel A."/>
            <person name="Grigoriev I.V."/>
        </authorList>
    </citation>
    <scope>NUCLEOTIDE SEQUENCE [LARGE SCALE GENOMIC DNA]</scope>
    <source>
        <strain evidence="2 3">NRRL 1336</strain>
    </source>
</reference>
<proteinExistence type="predicted"/>
<dbReference type="EMBL" id="MCGE01000030">
    <property type="protein sequence ID" value="ORZ08604.1"/>
    <property type="molecule type" value="Genomic_DNA"/>
</dbReference>